<organism evidence="2 3">
    <name type="scientific">Candidatus Scatousia excrementipullorum</name>
    <dbReference type="NCBI Taxonomy" id="2840936"/>
    <lineage>
        <taxon>Bacteria</taxon>
        <taxon>Candidatus Scatousia</taxon>
    </lineage>
</organism>
<name>A0A9D9DLV2_9BACT</name>
<comment type="caution">
    <text evidence="2">The sequence shown here is derived from an EMBL/GenBank/DDBJ whole genome shotgun (WGS) entry which is preliminary data.</text>
</comment>
<dbReference type="AlphaFoldDB" id="A0A9D9DLV2"/>
<evidence type="ECO:0000313" key="2">
    <source>
        <dbReference type="EMBL" id="MBO8430262.1"/>
    </source>
</evidence>
<dbReference type="EMBL" id="JADIND010000056">
    <property type="protein sequence ID" value="MBO8430262.1"/>
    <property type="molecule type" value="Genomic_DNA"/>
</dbReference>
<gene>
    <name evidence="2" type="ORF">IAC76_02635</name>
</gene>
<proteinExistence type="predicted"/>
<sequence>MTTNLLSNYIHSFTKPSAVNQKNNNGTKSDVHIINVEKPKPHFDINRELANKAFIKPLPPKAHLVKSGIFDAPAIFVKDVIYDVKALKDGWKGDANDHQLGKLNDLGMKIGGLGIAAYLFTRRQTPTTKAMEFVGLASFFASMALWPKLALQLPAKLIHGFNVMPEYEDSYGRKKPLYQDNLFIPWDAAYTDKDIHKIGDRLGVPKDIPNRRDYIQEKMRMIALQNNTMWMLTAGFATPIMSALICNGLEGPVTKLLDKYNSKKADRMLVHFTNYTDAEKNNKILKSVNSLIDIYKDKPVNEKMIESFANALGVQRDMLTVEAIKKDLKNILIPENMTYHVPRDIVPDVIKSAREALLKQFDESLVNELMPDDKELLARLQSDNIIKKCSDKFDENHCRIDHIINNDLNKDEVIRISRDFDTLMREKIKHYNEIHPEKALDAEVDIPAILKTIQGKTLESGPVAKVLLSMPNNKLNTSAQGLLKYLANVMTDFTAQGRVLNKYAFTKFGATSSLANFWNDVDSSMLKILGFSDKDLKMIRHDRKLVTPMLREKLEAIASSEQKYAEVMDKLCARLSKLSETIKEQVVPEEYKSRSDEVYTATADKLRKIPLEGGENVKMSALIKELVGYDDLLEQQKNNPSVRAYSQKDLQKNFAEIRMKGVLSSFRQTINALDFYARVARLKNLNVQYVPNNKMPREVMEELIEAAKEIQLDGHMCDYETKFYIPRQVFPDDKNTAPITVKDGKVEVSQVANNLKKVDIPDDSYFFHNLMDLMYQNDMLDETTAVLTKHNRLEDMKQHRYDMLHKIGDENYFAKKFHKLFTGYEDKRIAYAEDKFFTIGKSFTDLVFDAANKVFNTKLWFKTFASIGAALLGVTLISQFFFGRTSLPKESKKG</sequence>
<evidence type="ECO:0000256" key="1">
    <source>
        <dbReference type="SAM" id="Phobius"/>
    </source>
</evidence>
<keyword evidence="1" id="KW-0472">Membrane</keyword>
<keyword evidence="1" id="KW-1133">Transmembrane helix</keyword>
<accession>A0A9D9DLV2</accession>
<evidence type="ECO:0000313" key="3">
    <source>
        <dbReference type="Proteomes" id="UP000823632"/>
    </source>
</evidence>
<keyword evidence="1" id="KW-0812">Transmembrane</keyword>
<protein>
    <submittedName>
        <fullName evidence="2">Uncharacterized protein</fullName>
    </submittedName>
</protein>
<reference evidence="2" key="2">
    <citation type="journal article" date="2021" name="PeerJ">
        <title>Extensive microbial diversity within the chicken gut microbiome revealed by metagenomics and culture.</title>
        <authorList>
            <person name="Gilroy R."/>
            <person name="Ravi A."/>
            <person name="Getino M."/>
            <person name="Pursley I."/>
            <person name="Horton D.L."/>
            <person name="Alikhan N.F."/>
            <person name="Baker D."/>
            <person name="Gharbi K."/>
            <person name="Hall N."/>
            <person name="Watson M."/>
            <person name="Adriaenssens E.M."/>
            <person name="Foster-Nyarko E."/>
            <person name="Jarju S."/>
            <person name="Secka A."/>
            <person name="Antonio M."/>
            <person name="Oren A."/>
            <person name="Chaudhuri R.R."/>
            <person name="La Ragione R."/>
            <person name="Hildebrand F."/>
            <person name="Pallen M.J."/>
        </authorList>
    </citation>
    <scope>NUCLEOTIDE SEQUENCE</scope>
    <source>
        <strain evidence="2">10192</strain>
    </source>
</reference>
<feature type="transmembrane region" description="Helical" evidence="1">
    <location>
        <begin position="859"/>
        <end position="882"/>
    </location>
</feature>
<dbReference type="Proteomes" id="UP000823632">
    <property type="component" value="Unassembled WGS sequence"/>
</dbReference>
<reference evidence="2" key="1">
    <citation type="submission" date="2020-10" db="EMBL/GenBank/DDBJ databases">
        <authorList>
            <person name="Gilroy R."/>
        </authorList>
    </citation>
    <scope>NUCLEOTIDE SEQUENCE</scope>
    <source>
        <strain evidence="2">10192</strain>
    </source>
</reference>